<proteinExistence type="predicted"/>
<protein>
    <recommendedName>
        <fullName evidence="1">Tail specific protease domain-containing protein</fullName>
    </recommendedName>
</protein>
<sequence>MNTRKLFCLIILSIIVSNCDAQKALLDSIIRVVKNQSTYTNDVNWNSLIPQLYESIDVNQKDSVQAIIPAVEKMFNALGDKHGQLHYLGKAYFGTSRSSASSNDYSDLRNAAYNEKYAFRTKVFDKNYGYISIPAQTPALTDSSAKDPKRIMATAIEMAQTLNDSLCKLTTVNGIKGIIVDLRLNFGGSSVISIEGLSSAIGKGNILFYAGKSDTSIVSLVNGAFFVDNNLVGKLSLPCKISNIKIAVIVGHITGSAGEHTAIAFKGRENTKFFGERTAGYTTTNEEVVFSKDLFLAFSAGNVLDRNRFSYTNGIDPEIRVIGGDNFADLQKDSKVIMALKWLKEK</sequence>
<dbReference type="Pfam" id="PF03572">
    <property type="entry name" value="Peptidase_S41"/>
    <property type="match status" value="1"/>
</dbReference>
<dbReference type="InterPro" id="IPR005151">
    <property type="entry name" value="Tail-specific_protease"/>
</dbReference>
<comment type="caution">
    <text evidence="2">The sequence shown here is derived from an EMBL/GenBank/DDBJ whole genome shotgun (WGS) entry which is preliminary data.</text>
</comment>
<feature type="domain" description="Tail specific protease" evidence="1">
    <location>
        <begin position="116"/>
        <end position="322"/>
    </location>
</feature>
<organism evidence="2 3">
    <name type="scientific">Pseudopedobacter saltans</name>
    <dbReference type="NCBI Taxonomy" id="151895"/>
    <lineage>
        <taxon>Bacteria</taxon>
        <taxon>Pseudomonadati</taxon>
        <taxon>Bacteroidota</taxon>
        <taxon>Sphingobacteriia</taxon>
        <taxon>Sphingobacteriales</taxon>
        <taxon>Sphingobacteriaceae</taxon>
        <taxon>Pseudopedobacter</taxon>
    </lineage>
</organism>
<dbReference type="Gene3D" id="3.90.226.10">
    <property type="entry name" value="2-enoyl-CoA Hydratase, Chain A, domain 1"/>
    <property type="match status" value="1"/>
</dbReference>
<dbReference type="InterPro" id="IPR029045">
    <property type="entry name" value="ClpP/crotonase-like_dom_sf"/>
</dbReference>
<evidence type="ECO:0000313" key="3">
    <source>
        <dbReference type="Proteomes" id="UP000249645"/>
    </source>
</evidence>
<accession>A0A2W5FCH4</accession>
<name>A0A2W5FCH4_9SPHI</name>
<dbReference type="SMART" id="SM00245">
    <property type="entry name" value="TSPc"/>
    <property type="match status" value="1"/>
</dbReference>
<dbReference type="GO" id="GO:0006508">
    <property type="term" value="P:proteolysis"/>
    <property type="evidence" value="ECO:0007669"/>
    <property type="project" value="InterPro"/>
</dbReference>
<gene>
    <name evidence="2" type="ORF">DI598_03370</name>
</gene>
<dbReference type="SUPFAM" id="SSF52096">
    <property type="entry name" value="ClpP/crotonase"/>
    <property type="match status" value="1"/>
</dbReference>
<dbReference type="GO" id="GO:0008236">
    <property type="term" value="F:serine-type peptidase activity"/>
    <property type="evidence" value="ECO:0007669"/>
    <property type="project" value="InterPro"/>
</dbReference>
<evidence type="ECO:0000313" key="2">
    <source>
        <dbReference type="EMBL" id="PZP51360.1"/>
    </source>
</evidence>
<dbReference type="Proteomes" id="UP000249645">
    <property type="component" value="Unassembled WGS sequence"/>
</dbReference>
<dbReference type="EMBL" id="QFOI01000033">
    <property type="protein sequence ID" value="PZP51360.1"/>
    <property type="molecule type" value="Genomic_DNA"/>
</dbReference>
<dbReference type="AlphaFoldDB" id="A0A2W5FCH4"/>
<reference evidence="2 3" key="1">
    <citation type="submission" date="2017-11" db="EMBL/GenBank/DDBJ databases">
        <title>Infants hospitalized years apart are colonized by the same room-sourced microbial strains.</title>
        <authorList>
            <person name="Brooks B."/>
            <person name="Olm M.R."/>
            <person name="Firek B.A."/>
            <person name="Baker R."/>
            <person name="Thomas B.C."/>
            <person name="Morowitz M.J."/>
            <person name="Banfield J.F."/>
        </authorList>
    </citation>
    <scope>NUCLEOTIDE SEQUENCE [LARGE SCALE GENOMIC DNA]</scope>
    <source>
        <strain evidence="2">S2_009_000_R2_76</strain>
    </source>
</reference>
<evidence type="ECO:0000259" key="1">
    <source>
        <dbReference type="SMART" id="SM00245"/>
    </source>
</evidence>